<keyword evidence="5" id="KW-1185">Reference proteome</keyword>
<sequence>MELQQGGTERPLSPLEWRPMAPEDVDGVVAVARLSFPDHFEARECFAERQALAPEGCFVLSDPAGTVRGYLMAYPWRRNAAPPLDSLIGAVPEDAQVVYLHDLAMHPDTRGGGYTRIIVERLAEQAKAAGWPEIALVAVNEATAFWERNGFVVQNPPGMAEKLASYGADARYMVRPL</sequence>
<evidence type="ECO:0000313" key="5">
    <source>
        <dbReference type="Proteomes" id="UP001549313"/>
    </source>
</evidence>
<dbReference type="InterPro" id="IPR016181">
    <property type="entry name" value="Acyl_CoA_acyltransferase"/>
</dbReference>
<dbReference type="InterPro" id="IPR051635">
    <property type="entry name" value="SNAT-like"/>
</dbReference>
<dbReference type="Pfam" id="PF00583">
    <property type="entry name" value="Acetyltransf_1"/>
    <property type="match status" value="1"/>
</dbReference>
<dbReference type="InterPro" id="IPR000182">
    <property type="entry name" value="GNAT_dom"/>
</dbReference>
<organism evidence="4 5">
    <name type="scientific">Brevundimonas faecalis</name>
    <dbReference type="NCBI Taxonomy" id="947378"/>
    <lineage>
        <taxon>Bacteria</taxon>
        <taxon>Pseudomonadati</taxon>
        <taxon>Pseudomonadota</taxon>
        <taxon>Alphaproteobacteria</taxon>
        <taxon>Caulobacterales</taxon>
        <taxon>Caulobacteraceae</taxon>
        <taxon>Brevundimonas</taxon>
    </lineage>
</organism>
<dbReference type="PANTHER" id="PTHR10908">
    <property type="entry name" value="SEROTONIN N-ACETYLTRANSFERASE"/>
    <property type="match status" value="1"/>
</dbReference>
<evidence type="ECO:0000256" key="2">
    <source>
        <dbReference type="ARBA" id="ARBA00023315"/>
    </source>
</evidence>
<dbReference type="Gene3D" id="3.40.630.30">
    <property type="match status" value="1"/>
</dbReference>
<dbReference type="PROSITE" id="PS51186">
    <property type="entry name" value="GNAT"/>
    <property type="match status" value="1"/>
</dbReference>
<dbReference type="EMBL" id="JBEPTF010000001">
    <property type="protein sequence ID" value="MET4682171.1"/>
    <property type="molecule type" value="Genomic_DNA"/>
</dbReference>
<accession>A0ABV2R6H5</accession>
<name>A0ABV2R6H5_9CAUL</name>
<protein>
    <submittedName>
        <fullName evidence="4">GNAT superfamily N-acetyltransferase</fullName>
    </submittedName>
</protein>
<dbReference type="PANTHER" id="PTHR10908:SF0">
    <property type="entry name" value="SEROTONIN N-ACETYLTRANSFERASE"/>
    <property type="match status" value="1"/>
</dbReference>
<gene>
    <name evidence="4" type="ORF">ABIE19_000080</name>
</gene>
<dbReference type="CDD" id="cd04301">
    <property type="entry name" value="NAT_SF"/>
    <property type="match status" value="1"/>
</dbReference>
<feature type="domain" description="N-acetyltransferase" evidence="3">
    <location>
        <begin position="15"/>
        <end position="177"/>
    </location>
</feature>
<dbReference type="Proteomes" id="UP001549313">
    <property type="component" value="Unassembled WGS sequence"/>
</dbReference>
<proteinExistence type="predicted"/>
<evidence type="ECO:0000259" key="3">
    <source>
        <dbReference type="PROSITE" id="PS51186"/>
    </source>
</evidence>
<dbReference type="SUPFAM" id="SSF55729">
    <property type="entry name" value="Acyl-CoA N-acyltransferases (Nat)"/>
    <property type="match status" value="1"/>
</dbReference>
<keyword evidence="1" id="KW-0808">Transferase</keyword>
<evidence type="ECO:0000256" key="1">
    <source>
        <dbReference type="ARBA" id="ARBA00022679"/>
    </source>
</evidence>
<comment type="caution">
    <text evidence="4">The sequence shown here is derived from an EMBL/GenBank/DDBJ whole genome shotgun (WGS) entry which is preliminary data.</text>
</comment>
<evidence type="ECO:0000313" key="4">
    <source>
        <dbReference type="EMBL" id="MET4682171.1"/>
    </source>
</evidence>
<reference evidence="4 5" key="1">
    <citation type="submission" date="2024-06" db="EMBL/GenBank/DDBJ databases">
        <title>Sorghum-associated microbial communities from plants grown in Nebraska, USA.</title>
        <authorList>
            <person name="Schachtman D."/>
        </authorList>
    </citation>
    <scope>NUCLEOTIDE SEQUENCE [LARGE SCALE GENOMIC DNA]</scope>
    <source>
        <strain evidence="4 5">2814</strain>
    </source>
</reference>
<keyword evidence="2" id="KW-0012">Acyltransferase</keyword>